<gene>
    <name evidence="1" type="ORF">AVEN_98389_1</name>
</gene>
<dbReference type="Proteomes" id="UP000499080">
    <property type="component" value="Unassembled WGS sequence"/>
</dbReference>
<comment type="caution">
    <text evidence="1">The sequence shown here is derived from an EMBL/GenBank/DDBJ whole genome shotgun (WGS) entry which is preliminary data.</text>
</comment>
<name>A0A4Y2KKL0_ARAVE</name>
<sequence length="91" mass="10828">MNLDIPQLTLTEKSPETDHHRENLGRFGMFFFFLDNYFMVTITNGMDSQIDGRVRENRCRCYTSTAYRLLRNILDVIEGHGDVTKYHFYKI</sequence>
<reference evidence="1 2" key="1">
    <citation type="journal article" date="2019" name="Sci. Rep.">
        <title>Orb-weaving spider Araneus ventricosus genome elucidates the spidroin gene catalogue.</title>
        <authorList>
            <person name="Kono N."/>
            <person name="Nakamura H."/>
            <person name="Ohtoshi R."/>
            <person name="Moran D.A.P."/>
            <person name="Shinohara A."/>
            <person name="Yoshida Y."/>
            <person name="Fujiwara M."/>
            <person name="Mori M."/>
            <person name="Tomita M."/>
            <person name="Arakawa K."/>
        </authorList>
    </citation>
    <scope>NUCLEOTIDE SEQUENCE [LARGE SCALE GENOMIC DNA]</scope>
</reference>
<keyword evidence="2" id="KW-1185">Reference proteome</keyword>
<evidence type="ECO:0000313" key="2">
    <source>
        <dbReference type="Proteomes" id="UP000499080"/>
    </source>
</evidence>
<organism evidence="1 2">
    <name type="scientific">Araneus ventricosus</name>
    <name type="common">Orbweaver spider</name>
    <name type="synonym">Epeira ventricosa</name>
    <dbReference type="NCBI Taxonomy" id="182803"/>
    <lineage>
        <taxon>Eukaryota</taxon>
        <taxon>Metazoa</taxon>
        <taxon>Ecdysozoa</taxon>
        <taxon>Arthropoda</taxon>
        <taxon>Chelicerata</taxon>
        <taxon>Arachnida</taxon>
        <taxon>Araneae</taxon>
        <taxon>Araneomorphae</taxon>
        <taxon>Entelegynae</taxon>
        <taxon>Araneoidea</taxon>
        <taxon>Araneidae</taxon>
        <taxon>Araneus</taxon>
    </lineage>
</organism>
<evidence type="ECO:0000313" key="1">
    <source>
        <dbReference type="EMBL" id="GBN03124.1"/>
    </source>
</evidence>
<protein>
    <submittedName>
        <fullName evidence="1">Uncharacterized protein</fullName>
    </submittedName>
</protein>
<dbReference type="AlphaFoldDB" id="A0A4Y2KKL0"/>
<dbReference type="EMBL" id="BGPR01004767">
    <property type="protein sequence ID" value="GBN03124.1"/>
    <property type="molecule type" value="Genomic_DNA"/>
</dbReference>
<accession>A0A4Y2KKL0</accession>
<proteinExistence type="predicted"/>